<proteinExistence type="predicted"/>
<evidence type="ECO:0000313" key="1">
    <source>
        <dbReference type="EMBL" id="AKL88356.1"/>
    </source>
</evidence>
<keyword evidence="2" id="KW-1185">Reference proteome</keyword>
<dbReference type="GeneID" id="28801125"/>
<accession>A0A0K0NKU2</accession>
<reference evidence="1 2" key="1">
    <citation type="journal article" date="2015" name="PLoS ONE">
        <title>Lysis to Kill: Evaluation of the Lytic Abilities, and Genomics of Nine Bacteriophages Infective for Gordonia spp. and Their Potential Use in Activated Sludge Foam Biocontrol.</title>
        <authorList>
            <person name="Dyson Z.A."/>
            <person name="Tucci J."/>
            <person name="Seviour R.J."/>
            <person name="Petrovski S."/>
        </authorList>
    </citation>
    <scope>NUCLEOTIDE SEQUENCE [LARGE SCALE GENOMIC DNA]</scope>
</reference>
<gene>
    <name evidence="1" type="ORF">GMA6_75</name>
</gene>
<name>A0A0K0NKU2_9CAUD</name>
<sequence length="160" mass="18190">METTHRVIAETDTGTFVLLFRGSEDDCLKYHREIANREVKEQPTSRHDLDNMIPPGTTVYVATIDLRTVLTGRERAYEVVGKPLAAVTEVDVRIEILRSVDTGSELTHRYARRHGVGNVKAVRDIRAELWRLWYDTHVETVAEGLKVISDKLKEQPHGQG</sequence>
<evidence type="ECO:0000313" key="2">
    <source>
        <dbReference type="Proteomes" id="UP000203886"/>
    </source>
</evidence>
<dbReference type="KEGG" id="vg:28801125"/>
<dbReference type="RefSeq" id="YP_009273557.1">
    <property type="nucleotide sequence ID" value="NC_030906.1"/>
</dbReference>
<dbReference type="Proteomes" id="UP000203886">
    <property type="component" value="Segment"/>
</dbReference>
<organism evidence="1 2">
    <name type="scientific">Gordonia phage GMA6</name>
    <dbReference type="NCBI Taxonomy" id="1647285"/>
    <lineage>
        <taxon>Viruses</taxon>
        <taxon>Duplodnaviria</taxon>
        <taxon>Heunggongvirae</taxon>
        <taxon>Uroviricota</taxon>
        <taxon>Caudoviricetes</taxon>
        <taxon>Bendigovirus</taxon>
        <taxon>Bendigovirus GMA6</taxon>
    </lineage>
</organism>
<dbReference type="EMBL" id="KR063280">
    <property type="protein sequence ID" value="AKL88356.1"/>
    <property type="molecule type" value="Genomic_DNA"/>
</dbReference>
<protein>
    <submittedName>
        <fullName evidence="1">Uncharacterized protein</fullName>
    </submittedName>
</protein>